<name>A0ABX6DV22_KLUIN</name>
<dbReference type="PANTHER" id="PTHR43051">
    <property type="entry name" value="POLYNUCLEOTIDE ADENYLYLTRANSFERASE FAMILY PROTEIN"/>
    <property type="match status" value="1"/>
</dbReference>
<keyword evidence="14" id="KW-1185">Reference proteome</keyword>
<evidence type="ECO:0000256" key="9">
    <source>
        <dbReference type="SAM" id="MobiDB-lite"/>
    </source>
</evidence>
<evidence type="ECO:0000256" key="4">
    <source>
        <dbReference type="ARBA" id="ARBA00022840"/>
    </source>
</evidence>
<evidence type="ECO:0000256" key="5">
    <source>
        <dbReference type="ARBA" id="ARBA00022884"/>
    </source>
</evidence>
<evidence type="ECO:0000256" key="7">
    <source>
        <dbReference type="HAMAP-Rule" id="MF_00957"/>
    </source>
</evidence>
<keyword evidence="5 7" id="KW-0694">RNA-binding</keyword>
<dbReference type="InterPro" id="IPR010206">
    <property type="entry name" value="PolA_pol_I"/>
</dbReference>
<dbReference type="EMBL" id="CP045845">
    <property type="protein sequence ID" value="QGH32294.1"/>
    <property type="molecule type" value="Genomic_DNA"/>
</dbReference>
<reference evidence="13 14" key="1">
    <citation type="submission" date="2019-10" db="EMBL/GenBank/DDBJ databases">
        <title>Complete genome sequencing of drug resistant plasmids in Kluyvera intermedia.</title>
        <authorList>
            <person name="Ke C."/>
            <person name="Jian S."/>
        </authorList>
    </citation>
    <scope>NUCLEOTIDE SEQUENCE [LARGE SCALE GENOMIC DNA]</scope>
    <source>
        <strain evidence="13 14">N2-1</strain>
    </source>
</reference>
<evidence type="ECO:0000259" key="12">
    <source>
        <dbReference type="Pfam" id="PF12627"/>
    </source>
</evidence>
<dbReference type="SUPFAM" id="SSF81301">
    <property type="entry name" value="Nucleotidyltransferase"/>
    <property type="match status" value="1"/>
</dbReference>
<feature type="active site" evidence="7">
    <location>
        <position position="87"/>
    </location>
</feature>
<feature type="compositionally biased region" description="Basic residues" evidence="9">
    <location>
        <begin position="455"/>
        <end position="466"/>
    </location>
</feature>
<keyword evidence="4 7" id="KW-0067">ATP-binding</keyword>
<dbReference type="SUPFAM" id="SSF81891">
    <property type="entry name" value="Poly A polymerase C-terminal region-like"/>
    <property type="match status" value="1"/>
</dbReference>
<dbReference type="PANTHER" id="PTHR43051:SF1">
    <property type="entry name" value="POLYNUCLEOTIDE ADENYLYLTRANSFERASE FAMILY PROTEIN"/>
    <property type="match status" value="1"/>
</dbReference>
<evidence type="ECO:0000256" key="8">
    <source>
        <dbReference type="RuleBase" id="RU003953"/>
    </source>
</evidence>
<feature type="domain" description="Poly A polymerase head" evidence="10">
    <location>
        <begin position="69"/>
        <end position="200"/>
    </location>
</feature>
<dbReference type="InterPro" id="IPR052191">
    <property type="entry name" value="tRNA_ntf/polyA_polymerase_I"/>
</dbReference>
<dbReference type="EC" id="2.7.7.19" evidence="7"/>
<feature type="active site" evidence="7">
    <location>
        <position position="89"/>
    </location>
</feature>
<dbReference type="NCBIfam" id="NF008634">
    <property type="entry name" value="PRK11623.1"/>
    <property type="match status" value="1"/>
</dbReference>
<protein>
    <recommendedName>
        <fullName evidence="7">Poly(A) polymerase I</fullName>
        <shortName evidence="7">PAP I</shortName>
        <ecNumber evidence="7">2.7.7.19</ecNumber>
    </recommendedName>
</protein>
<dbReference type="Gene3D" id="1.10.3090.10">
    <property type="entry name" value="cca-adding enzyme, domain 2"/>
    <property type="match status" value="1"/>
</dbReference>
<keyword evidence="1 7" id="KW-0507">mRNA processing</keyword>
<dbReference type="Pfam" id="PF01743">
    <property type="entry name" value="PolyA_pol"/>
    <property type="match status" value="1"/>
</dbReference>
<feature type="domain" description="Polymerase A arginine-rich C-terminal" evidence="11">
    <location>
        <begin position="345"/>
        <end position="464"/>
    </location>
</feature>
<evidence type="ECO:0000313" key="14">
    <source>
        <dbReference type="Proteomes" id="UP000344450"/>
    </source>
</evidence>
<feature type="region of interest" description="Disordered" evidence="9">
    <location>
        <begin position="444"/>
        <end position="472"/>
    </location>
</feature>
<evidence type="ECO:0000259" key="10">
    <source>
        <dbReference type="Pfam" id="PF01743"/>
    </source>
</evidence>
<keyword evidence="2 7" id="KW-0808">Transferase</keyword>
<keyword evidence="13" id="KW-0548">Nucleotidyltransferase</keyword>
<dbReference type="Gene3D" id="3.30.460.10">
    <property type="entry name" value="Beta Polymerase, domain 2"/>
    <property type="match status" value="1"/>
</dbReference>
<evidence type="ECO:0000256" key="6">
    <source>
        <dbReference type="ARBA" id="ARBA00023163"/>
    </source>
</evidence>
<dbReference type="Pfam" id="PF12626">
    <property type="entry name" value="PolyA_pol_arg_C"/>
    <property type="match status" value="1"/>
</dbReference>
<comment type="function">
    <text evidence="7">Adds poly(A) tail to the 3' end of many RNAs, which usually targets these RNAs for decay. Plays a significant role in the global control of gene expression, through influencing the rate of transcript degradation, and in the general RNA quality control.</text>
</comment>
<evidence type="ECO:0000256" key="1">
    <source>
        <dbReference type="ARBA" id="ARBA00022664"/>
    </source>
</evidence>
<evidence type="ECO:0000256" key="2">
    <source>
        <dbReference type="ARBA" id="ARBA00022679"/>
    </source>
</evidence>
<proteinExistence type="inferred from homology"/>
<keyword evidence="3 7" id="KW-0547">Nucleotide-binding</keyword>
<organism evidence="13 14">
    <name type="scientific">Kluyvera intermedia</name>
    <name type="common">Enterobacter intermedius</name>
    <dbReference type="NCBI Taxonomy" id="61648"/>
    <lineage>
        <taxon>Bacteria</taxon>
        <taxon>Pseudomonadati</taxon>
        <taxon>Pseudomonadota</taxon>
        <taxon>Gammaproteobacteria</taxon>
        <taxon>Enterobacterales</taxon>
        <taxon>Enterobacteriaceae</taxon>
        <taxon>Kluyvera</taxon>
    </lineage>
</organism>
<dbReference type="CDD" id="cd05398">
    <property type="entry name" value="NT_ClassII-CCAase"/>
    <property type="match status" value="1"/>
</dbReference>
<dbReference type="InterPro" id="IPR043519">
    <property type="entry name" value="NT_sf"/>
</dbReference>
<evidence type="ECO:0000313" key="13">
    <source>
        <dbReference type="EMBL" id="QGH32294.1"/>
    </source>
</evidence>
<dbReference type="InterPro" id="IPR032828">
    <property type="entry name" value="PolyA_RNA-bd"/>
</dbReference>
<comment type="similarity">
    <text evidence="7 8">Belongs to the tRNA nucleotidyltransferase/poly(A) polymerase family.</text>
</comment>
<dbReference type="InterPro" id="IPR025866">
    <property type="entry name" value="PolyA_pol_arg_C_dom"/>
</dbReference>
<dbReference type="Pfam" id="PF12627">
    <property type="entry name" value="PolyA_pol_RNAbd"/>
    <property type="match status" value="1"/>
</dbReference>
<dbReference type="HAMAP" id="MF_00957">
    <property type="entry name" value="PolyA_pol"/>
    <property type="match status" value="1"/>
</dbReference>
<evidence type="ECO:0000259" key="11">
    <source>
        <dbReference type="Pfam" id="PF12626"/>
    </source>
</evidence>
<sequence length="472" mass="54675">MILPRCTIFTRVANFCRKVLSREESEAENAVAKPAMTVIPREQHAISRKDISENALKVLYRLNKSGYEAYLVGGGVRDLLLGKKPKDFDVTTSATPDQVRKLFRNCRLVGRRFRLAHVMFGPEIIEVATFRGHHEDGQSDRTTSQRGQNGMLLRDNIFGSIEDDAQRRDFTINSLYYSVADFTVRDYVGGMQDLSDGVIRLIGDPETRYREDPVRMLRAVRFAAKLSMRISPETAEPIPRLATLMHDVPPARLFEEALKLLQAGYGYETYTLLREYNLFQPLFPTITRYFTEEGDSPMERIIAQVLKNTDNRIHNDMRVNPAFLFAAMFWYPLLEMAQKIAQESGLVYHDAFALAMNEVLDEACRSLAIPKRITALVRDIWQLQLRMSRRQGKRAWKLMEHPKFRAAYDLLALRAEAENNHELQRLTQWWSEFQVIAPPAQKEMLNELDEEPDSRRRHRRPRKRAPRREGSA</sequence>
<comment type="catalytic activity">
    <reaction evidence="7">
        <text>RNA(n) + ATP = RNA(n)-3'-adenine ribonucleotide + diphosphate</text>
        <dbReference type="Rhea" id="RHEA:11332"/>
        <dbReference type="Rhea" id="RHEA-COMP:14527"/>
        <dbReference type="Rhea" id="RHEA-COMP:17347"/>
        <dbReference type="ChEBI" id="CHEBI:30616"/>
        <dbReference type="ChEBI" id="CHEBI:33019"/>
        <dbReference type="ChEBI" id="CHEBI:140395"/>
        <dbReference type="ChEBI" id="CHEBI:173115"/>
        <dbReference type="EC" id="2.7.7.19"/>
    </reaction>
</comment>
<dbReference type="Proteomes" id="UP000344450">
    <property type="component" value="Chromosome"/>
</dbReference>
<evidence type="ECO:0000256" key="3">
    <source>
        <dbReference type="ARBA" id="ARBA00022741"/>
    </source>
</evidence>
<feature type="active site" evidence="7">
    <location>
        <position position="169"/>
    </location>
</feature>
<accession>A0ABX6DV22</accession>
<feature type="domain" description="tRNA nucleotidyltransferase/poly(A) polymerase RNA and SrmB- binding" evidence="12">
    <location>
        <begin position="228"/>
        <end position="288"/>
    </location>
</feature>
<dbReference type="NCBIfam" id="TIGR01942">
    <property type="entry name" value="pcnB"/>
    <property type="match status" value="1"/>
</dbReference>
<gene>
    <name evidence="7 13" type="primary">pcnB</name>
    <name evidence="13" type="ORF">GHC21_17795</name>
</gene>
<keyword evidence="6 7" id="KW-0804">Transcription</keyword>
<dbReference type="GO" id="GO:1990817">
    <property type="term" value="F:poly(A) RNA polymerase activity"/>
    <property type="evidence" value="ECO:0007669"/>
    <property type="project" value="UniProtKB-EC"/>
</dbReference>
<dbReference type="InterPro" id="IPR002646">
    <property type="entry name" value="PolA_pol_head_dom"/>
</dbReference>